<feature type="domain" description="C2H2-type" evidence="2">
    <location>
        <begin position="30"/>
        <end position="56"/>
    </location>
</feature>
<dbReference type="SMART" id="SM00355">
    <property type="entry name" value="ZnF_C2H2"/>
    <property type="match status" value="2"/>
</dbReference>
<organism evidence="3 4">
    <name type="scientific">Pyrocoelia pectoralis</name>
    <dbReference type="NCBI Taxonomy" id="417401"/>
    <lineage>
        <taxon>Eukaryota</taxon>
        <taxon>Metazoa</taxon>
        <taxon>Ecdysozoa</taxon>
        <taxon>Arthropoda</taxon>
        <taxon>Hexapoda</taxon>
        <taxon>Insecta</taxon>
        <taxon>Pterygota</taxon>
        <taxon>Neoptera</taxon>
        <taxon>Endopterygota</taxon>
        <taxon>Coleoptera</taxon>
        <taxon>Polyphaga</taxon>
        <taxon>Elateriformia</taxon>
        <taxon>Elateroidea</taxon>
        <taxon>Lampyridae</taxon>
        <taxon>Lampyrinae</taxon>
        <taxon>Pyrocoelia</taxon>
    </lineage>
</organism>
<evidence type="ECO:0000313" key="4">
    <source>
        <dbReference type="Proteomes" id="UP001329430"/>
    </source>
</evidence>
<protein>
    <recommendedName>
        <fullName evidence="2">C2H2-type domain-containing protein</fullName>
    </recommendedName>
</protein>
<reference evidence="3 4" key="1">
    <citation type="journal article" date="2024" name="Insects">
        <title>An Improved Chromosome-Level Genome Assembly of the Firefly Pyrocoelia pectoralis.</title>
        <authorList>
            <person name="Fu X."/>
            <person name="Meyer-Rochow V.B."/>
            <person name="Ballantyne L."/>
            <person name="Zhu X."/>
        </authorList>
    </citation>
    <scope>NUCLEOTIDE SEQUENCE [LARGE SCALE GENOMIC DNA]</scope>
    <source>
        <strain evidence="3">XCY_ONT2</strain>
    </source>
</reference>
<sequence length="791" mass="92465">MKCDKCGKQFADFKKYFFHLEYLHNVTDRYVCPKANCYREFHTKPSLKQHFKRFHTVTCFANQHKVTEPALSTAEVVANFSNNGQNLKEHNVEVPKVTKPIDFNLEEFKKMLFSESTKFIAQLYDNLSLPRNSIQKLIDSVQSLLKISIQHFIKHFENVSREVIPFDHFSNLNEMLEMISNLFSPINTEYKRFVLFDKSGYLIRPIEFRIGISAENKKVQDKTIMTLTNKNGYYIPMEKTLKRFLGLPNVYKTISEYQQNLLLAQSDISSNLIHGSVYQNLMKSQKDKMILPLILYFDDFESKNPLGSKAGYYKIGALYYTISTLPPHLITKLENIFLSAIFYSGDRVQFGNNSTFHKVLKELKNLELNGIVFNIGKEMKHVYFTVACIIGDNLGLHSILGCLESFSATTFCRFCITTKTCTELQTIEDEKSIRYVRDYTNHLSQKLGVKENCIWNGLNNFHIYENLSCDIMHDLYEGIHRYEMAAITSKLIESGCFSLNLLNSRVRYYSYEKFEKNIPPQVTKNHLDKENYRYFVGDLVKADNPYWRFYLILLEITHILVSPAVNMRTIELLTHLIQEHHSLYISLFKQKLKPKHHFLIHYGRIITKMGPPIFLSSIRFEAKHRDFKSTCYYSRSTKNLPFTLAMRMQLKTCYRFMSQRGFDDIVTYGPLHELPNLSANVDINGNDFFCMVWYEINGVRYSYNNVLIHSCIVETPKFCLIKGILANKNNTECIYFYCQNLININYCSHFLAYEVKVDHSYVLLKMDDLASKFPTILHKLNSDKLLVSDFI</sequence>
<dbReference type="InterPro" id="IPR013087">
    <property type="entry name" value="Znf_C2H2_type"/>
</dbReference>
<proteinExistence type="predicted"/>
<keyword evidence="4" id="KW-1185">Reference proteome</keyword>
<gene>
    <name evidence="3" type="ORF">RI129_002928</name>
</gene>
<keyword evidence="1" id="KW-0862">Zinc</keyword>
<dbReference type="PROSITE" id="PS00028">
    <property type="entry name" value="ZINC_FINGER_C2H2_1"/>
    <property type="match status" value="2"/>
</dbReference>
<dbReference type="EMBL" id="JAVRBK010000002">
    <property type="protein sequence ID" value="KAK5648036.1"/>
    <property type="molecule type" value="Genomic_DNA"/>
</dbReference>
<dbReference type="GO" id="GO:0008270">
    <property type="term" value="F:zinc ion binding"/>
    <property type="evidence" value="ECO:0007669"/>
    <property type="project" value="UniProtKB-KW"/>
</dbReference>
<evidence type="ECO:0000256" key="1">
    <source>
        <dbReference type="PROSITE-ProRule" id="PRU00042"/>
    </source>
</evidence>
<evidence type="ECO:0000313" key="3">
    <source>
        <dbReference type="EMBL" id="KAK5648036.1"/>
    </source>
</evidence>
<dbReference type="AlphaFoldDB" id="A0AAN7ZTY1"/>
<keyword evidence="1" id="KW-0863">Zinc-finger</keyword>
<feature type="domain" description="C2H2-type" evidence="2">
    <location>
        <begin position="1"/>
        <end position="29"/>
    </location>
</feature>
<dbReference type="PROSITE" id="PS50157">
    <property type="entry name" value="ZINC_FINGER_C2H2_2"/>
    <property type="match status" value="2"/>
</dbReference>
<accession>A0AAN7ZTY1</accession>
<evidence type="ECO:0000259" key="2">
    <source>
        <dbReference type="PROSITE" id="PS50157"/>
    </source>
</evidence>
<comment type="caution">
    <text evidence="3">The sequence shown here is derived from an EMBL/GenBank/DDBJ whole genome shotgun (WGS) entry which is preliminary data.</text>
</comment>
<dbReference type="Proteomes" id="UP001329430">
    <property type="component" value="Chromosome 2"/>
</dbReference>
<name>A0AAN7ZTY1_9COLE</name>
<keyword evidence="1" id="KW-0479">Metal-binding</keyword>
<dbReference type="Gene3D" id="3.30.160.60">
    <property type="entry name" value="Classic Zinc Finger"/>
    <property type="match status" value="1"/>
</dbReference>